<organism evidence="1">
    <name type="scientific">marine sediment metagenome</name>
    <dbReference type="NCBI Taxonomy" id="412755"/>
    <lineage>
        <taxon>unclassified sequences</taxon>
        <taxon>metagenomes</taxon>
        <taxon>ecological metagenomes</taxon>
    </lineage>
</organism>
<comment type="caution">
    <text evidence="1">The sequence shown here is derived from an EMBL/GenBank/DDBJ whole genome shotgun (WGS) entry which is preliminary data.</text>
</comment>
<accession>X0YUS5</accession>
<dbReference type="EMBL" id="BARS01052191">
    <property type="protein sequence ID" value="GAG52063.1"/>
    <property type="molecule type" value="Genomic_DNA"/>
</dbReference>
<dbReference type="AlphaFoldDB" id="X0YUS5"/>
<gene>
    <name evidence="1" type="ORF">S01H1_77633</name>
</gene>
<proteinExistence type="predicted"/>
<reference evidence="1" key="1">
    <citation type="journal article" date="2014" name="Front. Microbiol.">
        <title>High frequency of phylogenetically diverse reductive dehalogenase-homologous genes in deep subseafloor sedimentary metagenomes.</title>
        <authorList>
            <person name="Kawai M."/>
            <person name="Futagami T."/>
            <person name="Toyoda A."/>
            <person name="Takaki Y."/>
            <person name="Nishi S."/>
            <person name="Hori S."/>
            <person name="Arai W."/>
            <person name="Tsubouchi T."/>
            <person name="Morono Y."/>
            <person name="Uchiyama I."/>
            <person name="Ito T."/>
            <person name="Fujiyama A."/>
            <person name="Inagaki F."/>
            <person name="Takami H."/>
        </authorList>
    </citation>
    <scope>NUCLEOTIDE SEQUENCE</scope>
    <source>
        <strain evidence="1">Expedition CK06-06</strain>
    </source>
</reference>
<name>X0YUS5_9ZZZZ</name>
<sequence length="61" mass="6836">MTKKYIDANAKVIALQEKGYTIGFECPKCASGFVTTLYEHKGEEQLEIGSFIPVKISHIKM</sequence>
<feature type="non-terminal residue" evidence="1">
    <location>
        <position position="61"/>
    </location>
</feature>
<evidence type="ECO:0000313" key="1">
    <source>
        <dbReference type="EMBL" id="GAG52063.1"/>
    </source>
</evidence>
<protein>
    <submittedName>
        <fullName evidence="1">Uncharacterized protein</fullName>
    </submittedName>
</protein>